<keyword evidence="2" id="KW-1133">Transmembrane helix</keyword>
<feature type="transmembrane region" description="Helical" evidence="2">
    <location>
        <begin position="122"/>
        <end position="149"/>
    </location>
</feature>
<feature type="transmembrane region" description="Helical" evidence="2">
    <location>
        <begin position="65"/>
        <end position="87"/>
    </location>
</feature>
<sequence length="204" mass="22477">MQAISFSPTKTRHANEWKLHVESFYTPPFLRTIPWMLGCLTTVHVLALATGATFSVITFNNTSTALAFAHWTLIPLLALLISLLDALRLFQRSLAPLHSILTSTITLILWIIYAFLGFERKYITPAFAIIASPGLAANLAYLALSMVALKRQNDRSGKAENVELGRRARDAPRRWNRMSSGSEGSLVNLPGAAVEGGQSWSPLK</sequence>
<keyword evidence="4" id="KW-1185">Reference proteome</keyword>
<keyword evidence="2" id="KW-0812">Transmembrane</keyword>
<organism evidence="3 4">
    <name type="scientific">Zasmidium cellare</name>
    <name type="common">Wine cellar mold</name>
    <name type="synonym">Racodium cellare</name>
    <dbReference type="NCBI Taxonomy" id="395010"/>
    <lineage>
        <taxon>Eukaryota</taxon>
        <taxon>Fungi</taxon>
        <taxon>Dikarya</taxon>
        <taxon>Ascomycota</taxon>
        <taxon>Pezizomycotina</taxon>
        <taxon>Dothideomycetes</taxon>
        <taxon>Dothideomycetidae</taxon>
        <taxon>Mycosphaerellales</taxon>
        <taxon>Mycosphaerellaceae</taxon>
        <taxon>Zasmidium</taxon>
    </lineage>
</organism>
<feature type="transmembrane region" description="Helical" evidence="2">
    <location>
        <begin position="94"/>
        <end position="116"/>
    </location>
</feature>
<proteinExistence type="predicted"/>
<dbReference type="Proteomes" id="UP001305779">
    <property type="component" value="Unassembled WGS sequence"/>
</dbReference>
<evidence type="ECO:0008006" key="5">
    <source>
        <dbReference type="Google" id="ProtNLM"/>
    </source>
</evidence>
<accession>A0ABR0EKQ1</accession>
<keyword evidence="2" id="KW-0472">Membrane</keyword>
<evidence type="ECO:0000256" key="1">
    <source>
        <dbReference type="SAM" id="MobiDB-lite"/>
    </source>
</evidence>
<gene>
    <name evidence="3" type="ORF">PRZ48_005549</name>
</gene>
<feature type="region of interest" description="Disordered" evidence="1">
    <location>
        <begin position="176"/>
        <end position="204"/>
    </location>
</feature>
<feature type="transmembrane region" description="Helical" evidence="2">
    <location>
        <begin position="35"/>
        <end position="59"/>
    </location>
</feature>
<evidence type="ECO:0000313" key="4">
    <source>
        <dbReference type="Proteomes" id="UP001305779"/>
    </source>
</evidence>
<dbReference type="EMBL" id="JAXOVC010000004">
    <property type="protein sequence ID" value="KAK4502126.1"/>
    <property type="molecule type" value="Genomic_DNA"/>
</dbReference>
<reference evidence="3 4" key="1">
    <citation type="journal article" date="2023" name="G3 (Bethesda)">
        <title>A chromosome-level genome assembly of Zasmidium syzygii isolated from banana leaves.</title>
        <authorList>
            <person name="van Westerhoven A.C."/>
            <person name="Mehrabi R."/>
            <person name="Talebi R."/>
            <person name="Steentjes M.B.F."/>
            <person name="Corcolon B."/>
            <person name="Chong P.A."/>
            <person name="Kema G.H.J."/>
            <person name="Seidl M.F."/>
        </authorList>
    </citation>
    <scope>NUCLEOTIDE SEQUENCE [LARGE SCALE GENOMIC DNA]</scope>
    <source>
        <strain evidence="3 4">P124</strain>
    </source>
</reference>
<protein>
    <recommendedName>
        <fullName evidence="5">MARVEL domain-containing protein</fullName>
    </recommendedName>
</protein>
<comment type="caution">
    <text evidence="3">The sequence shown here is derived from an EMBL/GenBank/DDBJ whole genome shotgun (WGS) entry which is preliminary data.</text>
</comment>
<name>A0ABR0EKQ1_ZASCE</name>
<evidence type="ECO:0000313" key="3">
    <source>
        <dbReference type="EMBL" id="KAK4502126.1"/>
    </source>
</evidence>
<evidence type="ECO:0000256" key="2">
    <source>
        <dbReference type="SAM" id="Phobius"/>
    </source>
</evidence>